<sequence>MRSDAKRGTYRPANDPPRCIAPDSVLWEGRRELDKKFGNVFADLSERPGGSFSAVKKPPPAG</sequence>
<accession>A0A1Y2DS81</accession>
<organism evidence="2 3">
    <name type="scientific">Pseudomassariella vexata</name>
    <dbReference type="NCBI Taxonomy" id="1141098"/>
    <lineage>
        <taxon>Eukaryota</taxon>
        <taxon>Fungi</taxon>
        <taxon>Dikarya</taxon>
        <taxon>Ascomycota</taxon>
        <taxon>Pezizomycotina</taxon>
        <taxon>Sordariomycetes</taxon>
        <taxon>Xylariomycetidae</taxon>
        <taxon>Amphisphaeriales</taxon>
        <taxon>Pseudomassariaceae</taxon>
        <taxon>Pseudomassariella</taxon>
    </lineage>
</organism>
<evidence type="ECO:0000256" key="1">
    <source>
        <dbReference type="SAM" id="MobiDB-lite"/>
    </source>
</evidence>
<gene>
    <name evidence="2" type="ORF">BCR38DRAFT_437616</name>
</gene>
<reference evidence="2 3" key="1">
    <citation type="submission" date="2016-07" db="EMBL/GenBank/DDBJ databases">
        <title>Pervasive Adenine N6-methylation of Active Genes in Fungi.</title>
        <authorList>
            <consortium name="DOE Joint Genome Institute"/>
            <person name="Mondo S.J."/>
            <person name="Dannebaum R.O."/>
            <person name="Kuo R.C."/>
            <person name="Labutti K."/>
            <person name="Haridas S."/>
            <person name="Kuo A."/>
            <person name="Salamov A."/>
            <person name="Ahrendt S.R."/>
            <person name="Lipzen A."/>
            <person name="Sullivan W."/>
            <person name="Andreopoulos W.B."/>
            <person name="Clum A."/>
            <person name="Lindquist E."/>
            <person name="Daum C."/>
            <person name="Ramamoorthy G.K."/>
            <person name="Gryganskyi A."/>
            <person name="Culley D."/>
            <person name="Magnuson J.K."/>
            <person name="James T.Y."/>
            <person name="O'Malley M.A."/>
            <person name="Stajich J.E."/>
            <person name="Spatafora J.W."/>
            <person name="Visel A."/>
            <person name="Grigoriev I.V."/>
        </authorList>
    </citation>
    <scope>NUCLEOTIDE SEQUENCE [LARGE SCALE GENOMIC DNA]</scope>
    <source>
        <strain evidence="2 3">CBS 129021</strain>
    </source>
</reference>
<dbReference type="RefSeq" id="XP_040713967.1">
    <property type="nucleotide sequence ID" value="XM_040860528.1"/>
</dbReference>
<dbReference type="InParanoid" id="A0A1Y2DS81"/>
<comment type="caution">
    <text evidence="2">The sequence shown here is derived from an EMBL/GenBank/DDBJ whole genome shotgun (WGS) entry which is preliminary data.</text>
</comment>
<dbReference type="Proteomes" id="UP000193689">
    <property type="component" value="Unassembled WGS sequence"/>
</dbReference>
<keyword evidence="3" id="KW-1185">Reference proteome</keyword>
<dbReference type="EMBL" id="MCFJ01000009">
    <property type="protein sequence ID" value="ORY62131.1"/>
    <property type="molecule type" value="Genomic_DNA"/>
</dbReference>
<proteinExistence type="predicted"/>
<protein>
    <submittedName>
        <fullName evidence="2">Uncharacterized protein</fullName>
    </submittedName>
</protein>
<evidence type="ECO:0000313" key="3">
    <source>
        <dbReference type="Proteomes" id="UP000193689"/>
    </source>
</evidence>
<feature type="region of interest" description="Disordered" evidence="1">
    <location>
        <begin position="1"/>
        <end position="22"/>
    </location>
</feature>
<name>A0A1Y2DS81_9PEZI</name>
<dbReference type="GeneID" id="63776740"/>
<dbReference type="AlphaFoldDB" id="A0A1Y2DS81"/>
<evidence type="ECO:0000313" key="2">
    <source>
        <dbReference type="EMBL" id="ORY62131.1"/>
    </source>
</evidence>